<evidence type="ECO:0000256" key="1">
    <source>
        <dbReference type="SAM" id="MobiDB-lite"/>
    </source>
</evidence>
<protein>
    <submittedName>
        <fullName evidence="2">Uncharacterized protein</fullName>
    </submittedName>
</protein>
<organism evidence="2 3">
    <name type="scientific">Brassica cretica</name>
    <name type="common">Mustard</name>
    <dbReference type="NCBI Taxonomy" id="69181"/>
    <lineage>
        <taxon>Eukaryota</taxon>
        <taxon>Viridiplantae</taxon>
        <taxon>Streptophyta</taxon>
        <taxon>Embryophyta</taxon>
        <taxon>Tracheophyta</taxon>
        <taxon>Spermatophyta</taxon>
        <taxon>Magnoliopsida</taxon>
        <taxon>eudicotyledons</taxon>
        <taxon>Gunneridae</taxon>
        <taxon>Pentapetalae</taxon>
        <taxon>rosids</taxon>
        <taxon>malvids</taxon>
        <taxon>Brassicales</taxon>
        <taxon>Brassicaceae</taxon>
        <taxon>Brassiceae</taxon>
        <taxon>Brassica</taxon>
    </lineage>
</organism>
<dbReference type="Proteomes" id="UP000712281">
    <property type="component" value="Unassembled WGS sequence"/>
</dbReference>
<accession>A0A8S9LSB3</accession>
<feature type="compositionally biased region" description="Basic and acidic residues" evidence="1">
    <location>
        <begin position="53"/>
        <end position="64"/>
    </location>
</feature>
<feature type="region of interest" description="Disordered" evidence="1">
    <location>
        <begin position="29"/>
        <end position="69"/>
    </location>
</feature>
<sequence length="256" mass="28561">MCVEEEGLLGVEYCLGGCGIGRINHSALKPEAGGRTKTPGQGPRNWRQGSGTWRREPGSRKLETSARSPGHPISLSIVLGCTCAQSERIHSLIGDVWPGEWAIILDSIHTRDLDQMAWKWIIRKTIMYDLVNALRADITGAQGQVESDFSLHFLRLSGSMNRVEEYMGQDPRILRGRILARLGIRGMRRFNKIWRPKLRILMLDPVGLACASRACKSCNGLSFRGTFGMFVLVLGVNLVDSWYRSRILGHVVCGEQ</sequence>
<name>A0A8S9LSB3_BRACR</name>
<proteinExistence type="predicted"/>
<evidence type="ECO:0000313" key="2">
    <source>
        <dbReference type="EMBL" id="KAF2608468.1"/>
    </source>
</evidence>
<comment type="caution">
    <text evidence="2">The sequence shown here is derived from an EMBL/GenBank/DDBJ whole genome shotgun (WGS) entry which is preliminary data.</text>
</comment>
<gene>
    <name evidence="2" type="ORF">F2Q68_00044313</name>
</gene>
<dbReference type="EMBL" id="QGKW02000276">
    <property type="protein sequence ID" value="KAF2608468.1"/>
    <property type="molecule type" value="Genomic_DNA"/>
</dbReference>
<dbReference type="AlphaFoldDB" id="A0A8S9LSB3"/>
<evidence type="ECO:0000313" key="3">
    <source>
        <dbReference type="Proteomes" id="UP000712281"/>
    </source>
</evidence>
<reference evidence="2" key="1">
    <citation type="submission" date="2019-12" db="EMBL/GenBank/DDBJ databases">
        <title>Genome sequencing and annotation of Brassica cretica.</title>
        <authorList>
            <person name="Studholme D.J."/>
            <person name="Sarris P.F."/>
        </authorList>
    </citation>
    <scope>NUCLEOTIDE SEQUENCE</scope>
    <source>
        <strain evidence="2">PFS-001/15</strain>
        <tissue evidence="2">Leaf</tissue>
    </source>
</reference>